<organism evidence="11 12">
    <name type="scientific">Owenia fusiformis</name>
    <name type="common">Polychaete worm</name>
    <dbReference type="NCBI Taxonomy" id="6347"/>
    <lineage>
        <taxon>Eukaryota</taxon>
        <taxon>Metazoa</taxon>
        <taxon>Spiralia</taxon>
        <taxon>Lophotrochozoa</taxon>
        <taxon>Annelida</taxon>
        <taxon>Polychaeta</taxon>
        <taxon>Sedentaria</taxon>
        <taxon>Canalipalpata</taxon>
        <taxon>Sabellida</taxon>
        <taxon>Oweniida</taxon>
        <taxon>Oweniidae</taxon>
        <taxon>Owenia</taxon>
    </lineage>
</organism>
<dbReference type="CDD" id="cd00637">
    <property type="entry name" value="7tm_classA_rhodopsin-like"/>
    <property type="match status" value="1"/>
</dbReference>
<dbReference type="GO" id="GO:0005886">
    <property type="term" value="C:plasma membrane"/>
    <property type="evidence" value="ECO:0007669"/>
    <property type="project" value="UniProtKB-SubCell"/>
</dbReference>
<sequence>VSPNIFMYTLTSKKGSRPMEFYLVNSADGINTTNGSDQSYQWTYPPYLEHSPGKFAVYIFIAATFSVLGVFGNLLTIISVFRENVLRVPENMFLVSLATADILVAGCVLPFGIAGVVEGEAYFYHRVKLCEFLGAVCFLSCQCAFWSISGLAVNRMILLCFPKLYKRIFTWKTTPVIAFIPWSIALMSMLPMFLSWGRMEYHPESMICIFDYDDVRPKMFVFAVIFLLLLVTFVSIVVAHLKLNSKKRQLSSIAPNISLMEAFVDDSNSKHANYNVDDKTKQLRREMAEIAITGRLLKAIFIASLIWMPYVVVLLSHHIVNYGRDLWAFANLLGHMQPGLDFRVGYKNALCLIFCCKKQEYAAVENA</sequence>
<dbReference type="InterPro" id="IPR050569">
    <property type="entry name" value="TAAR"/>
</dbReference>
<dbReference type="EMBL" id="CAIIXF020000003">
    <property type="protein sequence ID" value="CAH1779936.1"/>
    <property type="molecule type" value="Genomic_DNA"/>
</dbReference>
<evidence type="ECO:0000256" key="1">
    <source>
        <dbReference type="ARBA" id="ARBA00004651"/>
    </source>
</evidence>
<dbReference type="GO" id="GO:0004930">
    <property type="term" value="F:G protein-coupled receptor activity"/>
    <property type="evidence" value="ECO:0007669"/>
    <property type="project" value="UniProtKB-KW"/>
</dbReference>
<dbReference type="SUPFAM" id="SSF81321">
    <property type="entry name" value="Family A G protein-coupled receptor-like"/>
    <property type="match status" value="1"/>
</dbReference>
<comment type="subcellular location">
    <subcellularLocation>
        <location evidence="1">Cell membrane</location>
        <topology evidence="1">Multi-pass membrane protein</topology>
    </subcellularLocation>
</comment>
<feature type="non-terminal residue" evidence="11">
    <location>
        <position position="367"/>
    </location>
</feature>
<feature type="transmembrane region" description="Helical" evidence="9">
    <location>
        <begin position="174"/>
        <end position="196"/>
    </location>
</feature>
<keyword evidence="12" id="KW-1185">Reference proteome</keyword>
<evidence type="ECO:0000256" key="9">
    <source>
        <dbReference type="SAM" id="Phobius"/>
    </source>
</evidence>
<keyword evidence="5" id="KW-0297">G-protein coupled receptor</keyword>
<feature type="transmembrane region" description="Helical" evidence="9">
    <location>
        <begin position="296"/>
        <end position="320"/>
    </location>
</feature>
<evidence type="ECO:0000256" key="4">
    <source>
        <dbReference type="ARBA" id="ARBA00022989"/>
    </source>
</evidence>
<dbReference type="PANTHER" id="PTHR24249:SF372">
    <property type="entry name" value="G-PROTEIN COUPLED RECEPTORS FAMILY 1 PROFILE DOMAIN-CONTAINING PROTEIN"/>
    <property type="match status" value="1"/>
</dbReference>
<dbReference type="Pfam" id="PF00001">
    <property type="entry name" value="7tm_1"/>
    <property type="match status" value="1"/>
</dbReference>
<feature type="transmembrane region" description="Helical" evidence="9">
    <location>
        <begin position="93"/>
        <end position="113"/>
    </location>
</feature>
<keyword evidence="4 9" id="KW-1133">Transmembrane helix</keyword>
<dbReference type="PROSITE" id="PS50262">
    <property type="entry name" value="G_PROTEIN_RECEP_F1_2"/>
    <property type="match status" value="1"/>
</dbReference>
<evidence type="ECO:0000313" key="12">
    <source>
        <dbReference type="Proteomes" id="UP000749559"/>
    </source>
</evidence>
<feature type="transmembrane region" description="Helical" evidence="9">
    <location>
        <begin position="55"/>
        <end position="81"/>
    </location>
</feature>
<keyword evidence="3 9" id="KW-0812">Transmembrane</keyword>
<reference evidence="11" key="1">
    <citation type="submission" date="2022-03" db="EMBL/GenBank/DDBJ databases">
        <authorList>
            <person name="Martin C."/>
        </authorList>
    </citation>
    <scope>NUCLEOTIDE SEQUENCE</scope>
</reference>
<evidence type="ECO:0000256" key="3">
    <source>
        <dbReference type="ARBA" id="ARBA00022692"/>
    </source>
</evidence>
<evidence type="ECO:0000256" key="6">
    <source>
        <dbReference type="ARBA" id="ARBA00023136"/>
    </source>
</evidence>
<keyword evidence="7" id="KW-0675">Receptor</keyword>
<keyword evidence="6 9" id="KW-0472">Membrane</keyword>
<feature type="transmembrane region" description="Helical" evidence="9">
    <location>
        <begin position="220"/>
        <end position="241"/>
    </location>
</feature>
<keyword evidence="8" id="KW-0807">Transducer</keyword>
<dbReference type="PRINTS" id="PR00237">
    <property type="entry name" value="GPCRRHODOPSN"/>
</dbReference>
<feature type="transmembrane region" description="Helical" evidence="9">
    <location>
        <begin position="133"/>
        <end position="153"/>
    </location>
</feature>
<feature type="domain" description="G-protein coupled receptors family 1 profile" evidence="10">
    <location>
        <begin position="72"/>
        <end position="315"/>
    </location>
</feature>
<dbReference type="OrthoDB" id="10034726at2759"/>
<keyword evidence="2" id="KW-1003">Cell membrane</keyword>
<comment type="caution">
    <text evidence="11">The sequence shown here is derived from an EMBL/GenBank/DDBJ whole genome shotgun (WGS) entry which is preliminary data.</text>
</comment>
<evidence type="ECO:0000313" key="11">
    <source>
        <dbReference type="EMBL" id="CAH1779936.1"/>
    </source>
</evidence>
<evidence type="ECO:0000256" key="7">
    <source>
        <dbReference type="ARBA" id="ARBA00023170"/>
    </source>
</evidence>
<evidence type="ECO:0000256" key="2">
    <source>
        <dbReference type="ARBA" id="ARBA00022475"/>
    </source>
</evidence>
<dbReference type="AlphaFoldDB" id="A0A8S4NG05"/>
<name>A0A8S4NG05_OWEFU</name>
<evidence type="ECO:0000256" key="5">
    <source>
        <dbReference type="ARBA" id="ARBA00023040"/>
    </source>
</evidence>
<protein>
    <recommendedName>
        <fullName evidence="10">G-protein coupled receptors family 1 profile domain-containing protein</fullName>
    </recommendedName>
</protein>
<dbReference type="PANTHER" id="PTHR24249">
    <property type="entry name" value="HISTAMINE RECEPTOR-RELATED G-PROTEIN COUPLED RECEPTOR"/>
    <property type="match status" value="1"/>
</dbReference>
<accession>A0A8S4NG05</accession>
<proteinExistence type="predicted"/>
<dbReference type="Gene3D" id="1.20.1070.10">
    <property type="entry name" value="Rhodopsin 7-helix transmembrane proteins"/>
    <property type="match status" value="1"/>
</dbReference>
<dbReference type="Proteomes" id="UP000749559">
    <property type="component" value="Unassembled WGS sequence"/>
</dbReference>
<evidence type="ECO:0000259" key="10">
    <source>
        <dbReference type="PROSITE" id="PS50262"/>
    </source>
</evidence>
<evidence type="ECO:0000256" key="8">
    <source>
        <dbReference type="ARBA" id="ARBA00023224"/>
    </source>
</evidence>
<gene>
    <name evidence="11" type="ORF">OFUS_LOCUS6692</name>
</gene>
<dbReference type="InterPro" id="IPR017452">
    <property type="entry name" value="GPCR_Rhodpsn_7TM"/>
</dbReference>
<dbReference type="InterPro" id="IPR000276">
    <property type="entry name" value="GPCR_Rhodpsn"/>
</dbReference>